<accession>T0YA75</accession>
<feature type="non-terminal residue" evidence="1">
    <location>
        <position position="1"/>
    </location>
</feature>
<name>T0YA75_9ZZZZ</name>
<keyword evidence="1" id="KW-0548">Nucleotidyltransferase</keyword>
<dbReference type="GO" id="GO:0003887">
    <property type="term" value="F:DNA-directed DNA polymerase activity"/>
    <property type="evidence" value="ECO:0007669"/>
    <property type="project" value="UniProtKB-KW"/>
</dbReference>
<dbReference type="AlphaFoldDB" id="T0YA75"/>
<organism evidence="1">
    <name type="scientific">mine drainage metagenome</name>
    <dbReference type="NCBI Taxonomy" id="410659"/>
    <lineage>
        <taxon>unclassified sequences</taxon>
        <taxon>metagenomes</taxon>
        <taxon>ecological metagenomes</taxon>
    </lineage>
</organism>
<gene>
    <name evidence="1" type="ORF">B1A_20393</name>
</gene>
<feature type="non-terminal residue" evidence="1">
    <location>
        <position position="344"/>
    </location>
</feature>
<reference evidence="1" key="2">
    <citation type="journal article" date="2014" name="ISME J.">
        <title>Microbial stratification in low pH oxic and suboxic macroscopic growths along an acid mine drainage.</title>
        <authorList>
            <person name="Mendez-Garcia C."/>
            <person name="Mesa V."/>
            <person name="Sprenger R.R."/>
            <person name="Richter M."/>
            <person name="Diez M.S."/>
            <person name="Solano J."/>
            <person name="Bargiela R."/>
            <person name="Golyshina O.V."/>
            <person name="Manteca A."/>
            <person name="Ramos J.L."/>
            <person name="Gallego J.R."/>
            <person name="Llorente I."/>
            <person name="Martins Dos Santos V.A."/>
            <person name="Jensen O.N."/>
            <person name="Pelaez A.I."/>
            <person name="Sanchez J."/>
            <person name="Ferrer M."/>
        </authorList>
    </citation>
    <scope>NUCLEOTIDE SEQUENCE</scope>
</reference>
<proteinExistence type="predicted"/>
<evidence type="ECO:0000313" key="1">
    <source>
        <dbReference type="EMBL" id="EQD30033.1"/>
    </source>
</evidence>
<comment type="caution">
    <text evidence="1">The sequence shown here is derived from an EMBL/GenBank/DDBJ whole genome shotgun (WGS) entry which is preliminary data.</text>
</comment>
<dbReference type="InterPro" id="IPR012337">
    <property type="entry name" value="RNaseH-like_sf"/>
</dbReference>
<dbReference type="SUPFAM" id="SSF53098">
    <property type="entry name" value="Ribonuclease H-like"/>
    <property type="match status" value="1"/>
</dbReference>
<keyword evidence="1" id="KW-0808">Transferase</keyword>
<protein>
    <submittedName>
        <fullName evidence="1">DNA-directed DNA polymerase B</fullName>
    </submittedName>
</protein>
<keyword evidence="1" id="KW-0239">DNA-directed DNA polymerase</keyword>
<sequence>GQDARFEAMDREKFVLSVFLPYALDMRAVVVGFNLPFDLSRLAVDFAPKRNVKATEAWTLRLLPNDHPAFAFTPGIRIQHVDARKSFISFTGTKGKRRSFRGAFVDLKTFTAALTGSGHSLKSAGEVLSCSRKKTEADYRGKVTAEYLDYCLNDVDLTAELYEKCLARYREFNLPEHPSRVFSSASLGKAAFRARGVVPPKIEDQRLEGRTMAAFYAGKVECRVVGKEVRDVAVLDFTSQYPSLFCLLGAERFLTAGRMEPRDTTEEVRQFLASLTAGDLLKYKTWANPIIWSLCEVEADGEILPVRSTYSAKGDAPTIGWNRVSTKEGGTLPYLLPDVIAAKL</sequence>
<reference evidence="1" key="1">
    <citation type="submission" date="2013-08" db="EMBL/GenBank/DDBJ databases">
        <authorList>
            <person name="Mendez C."/>
            <person name="Richter M."/>
            <person name="Ferrer M."/>
            <person name="Sanchez J."/>
        </authorList>
    </citation>
    <scope>NUCLEOTIDE SEQUENCE</scope>
</reference>
<dbReference type="EMBL" id="AUZX01015045">
    <property type="protein sequence ID" value="EQD30033.1"/>
    <property type="molecule type" value="Genomic_DNA"/>
</dbReference>